<evidence type="ECO:0000259" key="2">
    <source>
        <dbReference type="Pfam" id="PF13556"/>
    </source>
</evidence>
<organism evidence="5 6">
    <name type="scientific">Antricoccus suffuscus</name>
    <dbReference type="NCBI Taxonomy" id="1629062"/>
    <lineage>
        <taxon>Bacteria</taxon>
        <taxon>Bacillati</taxon>
        <taxon>Actinomycetota</taxon>
        <taxon>Actinomycetes</taxon>
        <taxon>Geodermatophilales</taxon>
        <taxon>Antricoccaceae</taxon>
        <taxon>Antricoccus</taxon>
    </lineage>
</organism>
<dbReference type="InterPro" id="IPR025751">
    <property type="entry name" value="RsbRD_N_dom"/>
</dbReference>
<feature type="domain" description="PucR C-terminal helix-turn-helix" evidence="2">
    <location>
        <begin position="363"/>
        <end position="419"/>
    </location>
</feature>
<name>A0A2T0ZW07_9ACTN</name>
<protein>
    <submittedName>
        <fullName evidence="5">PucR-like helix-turn-helix protein</fullName>
    </submittedName>
</protein>
<dbReference type="InterPro" id="IPR042070">
    <property type="entry name" value="PucR_C-HTH_sf"/>
</dbReference>
<reference evidence="5 6" key="1">
    <citation type="submission" date="2018-03" db="EMBL/GenBank/DDBJ databases">
        <title>Genomic Encyclopedia of Archaeal and Bacterial Type Strains, Phase II (KMG-II): from individual species to whole genera.</title>
        <authorList>
            <person name="Goeker M."/>
        </authorList>
    </citation>
    <scope>NUCLEOTIDE SEQUENCE [LARGE SCALE GENOMIC DNA]</scope>
    <source>
        <strain evidence="5 6">DSM 100065</strain>
    </source>
</reference>
<feature type="domain" description="RsbT co-antagonist protein RsbRD N-terminal" evidence="3">
    <location>
        <begin position="37"/>
        <end position="173"/>
    </location>
</feature>
<evidence type="ECO:0000313" key="5">
    <source>
        <dbReference type="EMBL" id="PRZ40530.1"/>
    </source>
</evidence>
<gene>
    <name evidence="5" type="ORF">CLV47_11663</name>
</gene>
<sequence>MTTTDDGQISLGGDPPPEILRLAAQAAGNLNARQTDITDSMTELLAGIEYLVADQHLRDLMQASIEGNVKTIFHVIANQIPIDHLQASTAAVEYALRLAQRGISANSLIRAYHMGQDNLLAAFFDESQRLDCDADLKVEVMHYVSSVLYQYIDWICVYLLDVYEEEQRRWSTTTGNVSASLIHKILSNEAVNVATFAKETGYSLDQFHVGIVLWTPGADPAHEEVMMLERFARDLATQAQTSSPPIFTAIDRNTGWAWLPMGKTAKTVTVAEIGDLVERTNGGRVSIGLPGYGVSGFRRTHEEAEATKILSLASAGHVPNPVSYGDPGVAIVSVLTRDLDTTRSWIYEVLGPLADNTPSNERLRETLQCFLRTGGSYTQSSELLHLHRNSVKYRVAKALEERGRPLTVDRLDVEVALQACQFLGSAVLHTAK</sequence>
<dbReference type="Pfam" id="PF17853">
    <property type="entry name" value="GGDEF_2"/>
    <property type="match status" value="1"/>
</dbReference>
<dbReference type="OrthoDB" id="3663486at2"/>
<dbReference type="PANTHER" id="PTHR33744">
    <property type="entry name" value="CARBOHYDRATE DIACID REGULATOR"/>
    <property type="match status" value="1"/>
</dbReference>
<dbReference type="PANTHER" id="PTHR33744:SF1">
    <property type="entry name" value="DNA-BINDING TRANSCRIPTIONAL ACTIVATOR ADER"/>
    <property type="match status" value="1"/>
</dbReference>
<dbReference type="Pfam" id="PF14361">
    <property type="entry name" value="RsbRD_N"/>
    <property type="match status" value="1"/>
</dbReference>
<comment type="similarity">
    <text evidence="1">Belongs to the CdaR family.</text>
</comment>
<evidence type="ECO:0000259" key="3">
    <source>
        <dbReference type="Pfam" id="PF14361"/>
    </source>
</evidence>
<proteinExistence type="inferred from homology"/>
<dbReference type="InterPro" id="IPR041522">
    <property type="entry name" value="CdaR_GGDEF"/>
</dbReference>
<evidence type="ECO:0000313" key="6">
    <source>
        <dbReference type="Proteomes" id="UP000237752"/>
    </source>
</evidence>
<keyword evidence="6" id="KW-1185">Reference proteome</keyword>
<accession>A0A2T0ZW07</accession>
<dbReference type="Pfam" id="PF13556">
    <property type="entry name" value="HTH_30"/>
    <property type="match status" value="1"/>
</dbReference>
<dbReference type="AlphaFoldDB" id="A0A2T0ZW07"/>
<dbReference type="EMBL" id="PVUE01000016">
    <property type="protein sequence ID" value="PRZ40530.1"/>
    <property type="molecule type" value="Genomic_DNA"/>
</dbReference>
<dbReference type="Gene3D" id="1.10.10.2840">
    <property type="entry name" value="PucR C-terminal helix-turn-helix domain"/>
    <property type="match status" value="1"/>
</dbReference>
<dbReference type="InterPro" id="IPR025736">
    <property type="entry name" value="PucR_C-HTH_dom"/>
</dbReference>
<dbReference type="InterPro" id="IPR051448">
    <property type="entry name" value="CdaR-like_regulators"/>
</dbReference>
<dbReference type="RefSeq" id="WP_106350162.1">
    <property type="nucleotide sequence ID" value="NZ_PVUE01000016.1"/>
</dbReference>
<feature type="domain" description="CdaR GGDEF-like" evidence="4">
    <location>
        <begin position="192"/>
        <end position="306"/>
    </location>
</feature>
<evidence type="ECO:0000256" key="1">
    <source>
        <dbReference type="ARBA" id="ARBA00006754"/>
    </source>
</evidence>
<dbReference type="Proteomes" id="UP000237752">
    <property type="component" value="Unassembled WGS sequence"/>
</dbReference>
<evidence type="ECO:0000259" key="4">
    <source>
        <dbReference type="Pfam" id="PF17853"/>
    </source>
</evidence>
<comment type="caution">
    <text evidence="5">The sequence shown here is derived from an EMBL/GenBank/DDBJ whole genome shotgun (WGS) entry which is preliminary data.</text>
</comment>